<dbReference type="InterPro" id="IPR016185">
    <property type="entry name" value="PreATP-grasp_dom_sf"/>
</dbReference>
<feature type="binding site" evidence="5">
    <location>
        <position position="151"/>
    </location>
    <ligand>
        <name>ATP</name>
        <dbReference type="ChEBI" id="CHEBI:30616"/>
    </ligand>
</feature>
<comment type="function">
    <text evidence="5">Catalyzes the ATP-dependent conversion of 5-aminoimidazole ribonucleotide (AIR) and HCO(3)(-) to N5-carboxyaminoimidazole ribonucleotide (N5-CAIR).</text>
</comment>
<feature type="binding site" evidence="5">
    <location>
        <position position="217"/>
    </location>
    <ligand>
        <name>ATP</name>
        <dbReference type="ChEBI" id="CHEBI:30616"/>
    </ligand>
</feature>
<feature type="binding site" evidence="5">
    <location>
        <begin position="156"/>
        <end position="162"/>
    </location>
    <ligand>
        <name>ATP</name>
        <dbReference type="ChEBI" id="CHEBI:30616"/>
    </ligand>
</feature>
<evidence type="ECO:0000256" key="5">
    <source>
        <dbReference type="HAMAP-Rule" id="MF_01928"/>
    </source>
</evidence>
<dbReference type="AlphaFoldDB" id="A0A7Y0DY93"/>
<dbReference type="GO" id="GO:0034028">
    <property type="term" value="F:5-(carboxyamino)imidazole ribonucleotide synthase activity"/>
    <property type="evidence" value="ECO:0007669"/>
    <property type="project" value="UniProtKB-UniRule"/>
</dbReference>
<comment type="similarity">
    <text evidence="5 6">Belongs to the PurK/PurT family.</text>
</comment>
<dbReference type="GO" id="GO:0006189">
    <property type="term" value="P:'de novo' IMP biosynthetic process"/>
    <property type="evidence" value="ECO:0007669"/>
    <property type="project" value="UniProtKB-UniRule"/>
</dbReference>
<dbReference type="EC" id="6.3.4.18" evidence="5 6"/>
<keyword evidence="3 5" id="KW-0658">Purine biosynthesis</keyword>
<evidence type="ECO:0000259" key="7">
    <source>
        <dbReference type="PROSITE" id="PS50975"/>
    </source>
</evidence>
<dbReference type="NCBIfam" id="NF004679">
    <property type="entry name" value="PRK06019.1-5"/>
    <property type="match status" value="1"/>
</dbReference>
<dbReference type="Pfam" id="PF22660">
    <property type="entry name" value="RS_preATP-grasp-like"/>
    <property type="match status" value="1"/>
</dbReference>
<gene>
    <name evidence="5 6" type="primary">purK</name>
    <name evidence="8" type="ORF">HH303_04865</name>
</gene>
<keyword evidence="4 5" id="KW-0067">ATP-binding</keyword>
<dbReference type="FunFam" id="3.40.50.20:FF:000016">
    <property type="entry name" value="N5-carboxyaminoimidazole ribonucleotide synthase"/>
    <property type="match status" value="1"/>
</dbReference>
<dbReference type="InterPro" id="IPR003135">
    <property type="entry name" value="ATP-grasp_carboxylate-amine"/>
</dbReference>
<evidence type="ECO:0000313" key="9">
    <source>
        <dbReference type="Proteomes" id="UP000539372"/>
    </source>
</evidence>
<feature type="binding site" evidence="5">
    <location>
        <position position="111"/>
    </location>
    <ligand>
        <name>ATP</name>
        <dbReference type="ChEBI" id="CHEBI:30616"/>
    </ligand>
</feature>
<comment type="subunit">
    <text evidence="5 6">Homodimer.</text>
</comment>
<evidence type="ECO:0000256" key="6">
    <source>
        <dbReference type="RuleBase" id="RU361200"/>
    </source>
</evidence>
<dbReference type="NCBIfam" id="NF004676">
    <property type="entry name" value="PRK06019.1-2"/>
    <property type="match status" value="1"/>
</dbReference>
<name>A0A7Y0DY93_9PROT</name>
<dbReference type="GO" id="GO:0046872">
    <property type="term" value="F:metal ion binding"/>
    <property type="evidence" value="ECO:0007669"/>
    <property type="project" value="InterPro"/>
</dbReference>
<accession>A0A7Y0DY93</accession>
<dbReference type="NCBIfam" id="NF004675">
    <property type="entry name" value="PRK06019.1-1"/>
    <property type="match status" value="1"/>
</dbReference>
<keyword evidence="2 5" id="KW-0547">Nucleotide-binding</keyword>
<dbReference type="PANTHER" id="PTHR11609:SF5">
    <property type="entry name" value="PHOSPHORIBOSYLAMINOIMIDAZOLE CARBOXYLASE"/>
    <property type="match status" value="1"/>
</dbReference>
<dbReference type="PANTHER" id="PTHR11609">
    <property type="entry name" value="PURINE BIOSYNTHESIS PROTEIN 6/7, PUR6/7"/>
    <property type="match status" value="1"/>
</dbReference>
<dbReference type="NCBIfam" id="TIGR01161">
    <property type="entry name" value="purK"/>
    <property type="match status" value="1"/>
</dbReference>
<dbReference type="InterPro" id="IPR011761">
    <property type="entry name" value="ATP-grasp"/>
</dbReference>
<evidence type="ECO:0000256" key="4">
    <source>
        <dbReference type="ARBA" id="ARBA00022840"/>
    </source>
</evidence>
<dbReference type="InterPro" id="IPR040686">
    <property type="entry name" value="PurK_C"/>
</dbReference>
<evidence type="ECO:0000256" key="3">
    <source>
        <dbReference type="ARBA" id="ARBA00022755"/>
    </source>
</evidence>
<dbReference type="SUPFAM" id="SSF52440">
    <property type="entry name" value="PreATP-grasp domain"/>
    <property type="match status" value="1"/>
</dbReference>
<dbReference type="FunFam" id="3.30.470.20:FF:000029">
    <property type="entry name" value="N5-carboxyaminoimidazole ribonucleotide synthase"/>
    <property type="match status" value="1"/>
</dbReference>
<dbReference type="RefSeq" id="WP_169624042.1">
    <property type="nucleotide sequence ID" value="NZ_JABBNT010000001.1"/>
</dbReference>
<feature type="binding site" evidence="5">
    <location>
        <position position="194"/>
    </location>
    <ligand>
        <name>ATP</name>
        <dbReference type="ChEBI" id="CHEBI:30616"/>
    </ligand>
</feature>
<evidence type="ECO:0000256" key="1">
    <source>
        <dbReference type="ARBA" id="ARBA00022598"/>
    </source>
</evidence>
<feature type="binding site" evidence="5">
    <location>
        <begin position="271"/>
        <end position="272"/>
    </location>
    <ligand>
        <name>ATP</name>
        <dbReference type="ChEBI" id="CHEBI:30616"/>
    </ligand>
</feature>
<feature type="binding site" evidence="5">
    <location>
        <begin position="186"/>
        <end position="189"/>
    </location>
    <ligand>
        <name>ATP</name>
        <dbReference type="ChEBI" id="CHEBI:30616"/>
    </ligand>
</feature>
<dbReference type="GO" id="GO:0004638">
    <property type="term" value="F:phosphoribosylaminoimidazole carboxylase activity"/>
    <property type="evidence" value="ECO:0007669"/>
    <property type="project" value="InterPro"/>
</dbReference>
<organism evidence="8 9">
    <name type="scientific">Pacificispira spongiicola</name>
    <dbReference type="NCBI Taxonomy" id="2729598"/>
    <lineage>
        <taxon>Bacteria</taxon>
        <taxon>Pseudomonadati</taxon>
        <taxon>Pseudomonadota</taxon>
        <taxon>Alphaproteobacteria</taxon>
        <taxon>Rhodospirillales</taxon>
        <taxon>Rhodospirillaceae</taxon>
        <taxon>Pacificispira</taxon>
    </lineage>
</organism>
<dbReference type="SUPFAM" id="SSF56059">
    <property type="entry name" value="Glutathione synthetase ATP-binding domain-like"/>
    <property type="match status" value="1"/>
</dbReference>
<dbReference type="InterPro" id="IPR013815">
    <property type="entry name" value="ATP_grasp_subdomain_1"/>
</dbReference>
<dbReference type="FunFam" id="3.30.1490.20:FF:000015">
    <property type="entry name" value="N5-carboxyaminoimidazole ribonucleotide synthase"/>
    <property type="match status" value="1"/>
</dbReference>
<dbReference type="HAMAP" id="MF_01928">
    <property type="entry name" value="PurK"/>
    <property type="match status" value="1"/>
</dbReference>
<feature type="domain" description="ATP-grasp" evidence="7">
    <location>
        <begin position="115"/>
        <end position="301"/>
    </location>
</feature>
<dbReference type="SUPFAM" id="SSF51246">
    <property type="entry name" value="Rudiment single hybrid motif"/>
    <property type="match status" value="1"/>
</dbReference>
<dbReference type="Gene3D" id="3.30.470.20">
    <property type="entry name" value="ATP-grasp fold, B domain"/>
    <property type="match status" value="1"/>
</dbReference>
<comment type="pathway">
    <text evidence="5 6">Purine metabolism; IMP biosynthesis via de novo pathway; 5-amino-1-(5-phospho-D-ribosyl)imidazole-4-carboxylate from 5-amino-1-(5-phospho-D-ribosyl)imidazole (N5-CAIR route): step 1/2.</text>
</comment>
<comment type="caution">
    <text evidence="8">The sequence shown here is derived from an EMBL/GenBank/DDBJ whole genome shotgun (WGS) entry which is preliminary data.</text>
</comment>
<reference evidence="8 9" key="1">
    <citation type="submission" date="2020-04" db="EMBL/GenBank/DDBJ databases">
        <title>Rhodospirillaceae bacterium KN72 isolated from deep sea.</title>
        <authorList>
            <person name="Zhang D.-C."/>
        </authorList>
    </citation>
    <scope>NUCLEOTIDE SEQUENCE [LARGE SCALE GENOMIC DNA]</scope>
    <source>
        <strain evidence="8 9">KN72</strain>
    </source>
</reference>
<sequence length="363" mass="38710">MSNNPPNRTLPPGSTIGILGGGQLGRMLVLAAARLGYRCRIFEPQVDCPASHVADHLAAGYDDLAALDAFAKSVDVITLEFENVPIAAAERLAETVPVRPGAQALAVAQDRAEEKTFLSLAGIETAPWAPVASQADLEAALDKIGRPAVLKTARLGYDGKGQAGIKTDTDIDGLFDTLGGVPCVLEGFVDFDLEISVLAARGLDGQIACFEPVENIHRDHILHRTLVPAGVAADIAAKAENIARTTIAALDYIGLLAVEMFVLRDGRVLVNEMAPRPHNSGHWTIDGAATSQFEQVVRAVCGLPLGDTTRVGRCEMVNLIGSESDDWEKFLGEPGARLHLYGKAESRPGRKMGHVNYVWPEKA</sequence>
<comment type="catalytic activity">
    <reaction evidence="5 6">
        <text>5-amino-1-(5-phospho-beta-D-ribosyl)imidazole + hydrogencarbonate + ATP = 5-carboxyamino-1-(5-phospho-D-ribosyl)imidazole + ADP + phosphate + 2 H(+)</text>
        <dbReference type="Rhea" id="RHEA:19317"/>
        <dbReference type="ChEBI" id="CHEBI:15378"/>
        <dbReference type="ChEBI" id="CHEBI:17544"/>
        <dbReference type="ChEBI" id="CHEBI:30616"/>
        <dbReference type="ChEBI" id="CHEBI:43474"/>
        <dbReference type="ChEBI" id="CHEBI:58730"/>
        <dbReference type="ChEBI" id="CHEBI:137981"/>
        <dbReference type="ChEBI" id="CHEBI:456216"/>
        <dbReference type="EC" id="6.3.4.18"/>
    </reaction>
</comment>
<dbReference type="GO" id="GO:0005829">
    <property type="term" value="C:cytosol"/>
    <property type="evidence" value="ECO:0007669"/>
    <property type="project" value="TreeGrafter"/>
</dbReference>
<keyword evidence="1 5" id="KW-0436">Ligase</keyword>
<evidence type="ECO:0000313" key="8">
    <source>
        <dbReference type="EMBL" id="NMM43796.1"/>
    </source>
</evidence>
<dbReference type="InterPro" id="IPR054350">
    <property type="entry name" value="PurT/PurK_preATP-grasp"/>
</dbReference>
<dbReference type="PROSITE" id="PS50975">
    <property type="entry name" value="ATP_GRASP"/>
    <property type="match status" value="1"/>
</dbReference>
<dbReference type="Gene3D" id="3.30.1490.20">
    <property type="entry name" value="ATP-grasp fold, A domain"/>
    <property type="match status" value="1"/>
</dbReference>
<dbReference type="Proteomes" id="UP000539372">
    <property type="component" value="Unassembled WGS sequence"/>
</dbReference>
<evidence type="ECO:0000256" key="2">
    <source>
        <dbReference type="ARBA" id="ARBA00022741"/>
    </source>
</evidence>
<dbReference type="Pfam" id="PF02222">
    <property type="entry name" value="ATP-grasp"/>
    <property type="match status" value="1"/>
</dbReference>
<protein>
    <recommendedName>
        <fullName evidence="5 6">N5-carboxyaminoimidazole ribonucleotide synthase</fullName>
        <shortName evidence="5 6">N5-CAIR synthase</shortName>
        <ecNumber evidence="5 6">6.3.4.18</ecNumber>
    </recommendedName>
    <alternativeName>
        <fullName evidence="5 6">5-(carboxyamino)imidazole ribonucleotide synthetase</fullName>
    </alternativeName>
</protein>
<comment type="function">
    <text evidence="6">Catalyzes the ATP-dependent conversion of 5-aminoimidazole ribonucleotide (AIR) and HCO(3)- to N5-carboxyaminoimidazole ribonucleotide (N5-CAIR).</text>
</comment>
<proteinExistence type="inferred from homology"/>
<keyword evidence="9" id="KW-1185">Reference proteome</keyword>
<dbReference type="InterPro" id="IPR005875">
    <property type="entry name" value="PurK"/>
</dbReference>
<dbReference type="UniPathway" id="UPA00074">
    <property type="reaction ID" value="UER00942"/>
</dbReference>
<dbReference type="Pfam" id="PF17769">
    <property type="entry name" value="PurK_C"/>
    <property type="match status" value="1"/>
</dbReference>
<dbReference type="Gene3D" id="3.40.50.20">
    <property type="match status" value="1"/>
</dbReference>
<dbReference type="GO" id="GO:0005524">
    <property type="term" value="F:ATP binding"/>
    <property type="evidence" value="ECO:0007669"/>
    <property type="project" value="UniProtKB-UniRule"/>
</dbReference>
<dbReference type="InterPro" id="IPR011054">
    <property type="entry name" value="Rudment_hybrid_motif"/>
</dbReference>
<dbReference type="EMBL" id="JABBNT010000001">
    <property type="protein sequence ID" value="NMM43796.1"/>
    <property type="molecule type" value="Genomic_DNA"/>
</dbReference>